<keyword evidence="2" id="KW-0238">DNA-binding</keyword>
<dbReference type="InterPro" id="IPR028082">
    <property type="entry name" value="Peripla_BP_I"/>
</dbReference>
<evidence type="ECO:0000313" key="5">
    <source>
        <dbReference type="EMBL" id="MPN12750.1"/>
    </source>
</evidence>
<evidence type="ECO:0000256" key="3">
    <source>
        <dbReference type="ARBA" id="ARBA00023163"/>
    </source>
</evidence>
<accession>A0A645FFN1</accession>
<dbReference type="InterPro" id="IPR046335">
    <property type="entry name" value="LacI/GalR-like_sensor"/>
</dbReference>
<evidence type="ECO:0000259" key="4">
    <source>
        <dbReference type="Pfam" id="PF13377"/>
    </source>
</evidence>
<dbReference type="Pfam" id="PF13377">
    <property type="entry name" value="Peripla_BP_3"/>
    <property type="match status" value="1"/>
</dbReference>
<dbReference type="SUPFAM" id="SSF53822">
    <property type="entry name" value="Periplasmic binding protein-like I"/>
    <property type="match status" value="1"/>
</dbReference>
<dbReference type="AlphaFoldDB" id="A0A645FFN1"/>
<gene>
    <name evidence="5" type="ORF">SDC9_160070</name>
</gene>
<dbReference type="GO" id="GO:0003677">
    <property type="term" value="F:DNA binding"/>
    <property type="evidence" value="ECO:0007669"/>
    <property type="project" value="UniProtKB-KW"/>
</dbReference>
<comment type="caution">
    <text evidence="5">The sequence shown here is derived from an EMBL/GenBank/DDBJ whole genome shotgun (WGS) entry which is preliminary data.</text>
</comment>
<feature type="domain" description="Transcriptional regulator LacI/GalR-like sensor" evidence="4">
    <location>
        <begin position="82"/>
        <end position="230"/>
    </location>
</feature>
<evidence type="ECO:0000256" key="2">
    <source>
        <dbReference type="ARBA" id="ARBA00023125"/>
    </source>
</evidence>
<name>A0A645FFN1_9ZZZZ</name>
<keyword evidence="3" id="KW-0804">Transcription</keyword>
<evidence type="ECO:0000256" key="1">
    <source>
        <dbReference type="ARBA" id="ARBA00023015"/>
    </source>
</evidence>
<dbReference type="EMBL" id="VSSQ01059163">
    <property type="protein sequence ID" value="MPN12750.1"/>
    <property type="molecule type" value="Genomic_DNA"/>
</dbReference>
<protein>
    <recommendedName>
        <fullName evidence="4">Transcriptional regulator LacI/GalR-like sensor domain-containing protein</fullName>
    </recommendedName>
</protein>
<dbReference type="Gene3D" id="3.40.50.2300">
    <property type="match status" value="1"/>
</dbReference>
<keyword evidence="1" id="KW-0805">Transcription regulation</keyword>
<proteinExistence type="predicted"/>
<organism evidence="5">
    <name type="scientific">bioreactor metagenome</name>
    <dbReference type="NCBI Taxonomy" id="1076179"/>
    <lineage>
        <taxon>unclassified sequences</taxon>
        <taxon>metagenomes</taxon>
        <taxon>ecological metagenomes</taxon>
    </lineage>
</organism>
<sequence>MQPLFLLLNERKIEYRYVSTREVMENPALVNDFRGIVYYNDPDDFVLPPAIPAVQIFGWTPMRERQDRITANDRQIVQLVTSHFRNHGVERAAIVWCREMVRGKHPRIEGFLEEMAKHGVEVRSIPFEKNSPALRGEMEEYLKAGSGKVGLFAFNAFCGLKLCCALDSLGVLAQLAESGLVVCDNSPLLYSFSPRPTMIDLNLPMMAEFALDTLCRRIDRPELPETILLQASKMVTFPTR</sequence>
<reference evidence="5" key="1">
    <citation type="submission" date="2019-08" db="EMBL/GenBank/DDBJ databases">
        <authorList>
            <person name="Kucharzyk K."/>
            <person name="Murdoch R.W."/>
            <person name="Higgins S."/>
            <person name="Loffler F."/>
        </authorList>
    </citation>
    <scope>NUCLEOTIDE SEQUENCE</scope>
</reference>